<dbReference type="EMBL" id="CP024728">
    <property type="protein sequence ID" value="ATV31793.1"/>
    <property type="molecule type" value="Genomic_DNA"/>
</dbReference>
<accession>A0A2D3LML3</accession>
<dbReference type="InterPro" id="IPR026906">
    <property type="entry name" value="LRR_5"/>
</dbReference>
<evidence type="ECO:0000313" key="1">
    <source>
        <dbReference type="EMBL" id="ATV31793.1"/>
    </source>
</evidence>
<dbReference type="InterPro" id="IPR032675">
    <property type="entry name" value="LRR_dom_sf"/>
</dbReference>
<name>A0A2D3LML3_PREIN</name>
<dbReference type="SUPFAM" id="SSF52058">
    <property type="entry name" value="L domain-like"/>
    <property type="match status" value="2"/>
</dbReference>
<dbReference type="InterPro" id="IPR053139">
    <property type="entry name" value="Surface_bspA-like"/>
</dbReference>
<sequence length="1138" mass="125902">MKKIRFLLLALLLVAIPKSLWAYTKEQIVTFDNMTYKVLVAEGNTPTLMFLGTTKMGALVIPDKINDNQGTTFTVTEVSGDTRFPCKDVTSVKLPETIVKLGDVCFYGAKLTEINIPKNVAEISHTAWAGLNAVPECKVDGANIHFDSDDNGVLYTEGKVELRSVPSNIVTKTGSNTYTVNQSVTSIAKGAFFSNPNLKKIVLPPNLEKVEEGWPSIASTSQLEEFEMTPSSTAKYEVKEGVLFKKEPSKLVLYPHAKNVANYTVPVGVKEMSSYGIAGNGNMTSIDLNEVIKVETSAIVDIAKLKKIKLPKDIKKDGLKQGAFESCNALEAYEVAEGNTDFSAVDGVLLSKNGEILYFYPLAKTNEAYTIPSTVKEIAEKAFQGATKLTSLVIPTSVEKIQEQAFRQNYKLASVTFCEPSKITNLSAYSFWQCTSLTEVTLPSSITEIGKVFLQCENLETVNVPANAKLKTIKEDAFATNKKLKNFNFLGNCNLEAIKSNAFANAESLESFNFPKTVTEIGRNAFTGCTSMATATFAEDADIQIIGAGAFADCGLTSISIPKKVKTIEREAFRNCKALNKIDVTEFTTEISPEAFKYCDDLTDINVSKKNTVYSSVDGYLLSKDKTELLIFPPGKANSKFTLLPPSIEKIGKFAFYDCQALTNVTIPNKVTTIGERAFGLCKNLNTITFLCDAMINPNNINQLENTMSFDDGKQAPEMFKNIDINVRKERLSEYSNNDFYKKFKSISPSFTEGHEEYIAVSDNAVDMLSTKREDHTFVLPTSIKHEGKDYKVSLIGDYAFEGVSDKVQEVVVRKDVEYIGAKAFITSKDKTKLESTVKSVFFIESNPTKEMLSTTRFELDETGTNYSEFAPTTKIYVKQSALNNYKEKWTKKVYDKDTDTDKTSQFNFTSQIDYQIKDVKITHKYGTFAREFDVDFNIYSKEKNTAKIGAFVAKLGEVKPGNGDYGTSTYHIRMSSVDVNGVGNHNYGYVPAYTGVLLKALDSETTPSDFYYAIGEDDAREYKITNNIMHGITVNPRNVSVAATDEVIYVMQGGIFKKAMSNSISLPIHKAYAKIEGVPAGSKVEFSFSDDNTTNAIVTIDAEEKNADNAYYNLNGQRVTNPQRGVFIKGGRKVIIK</sequence>
<gene>
    <name evidence="1" type="ORF">CTM46_09685</name>
</gene>
<dbReference type="PANTHER" id="PTHR45661">
    <property type="entry name" value="SURFACE ANTIGEN"/>
    <property type="match status" value="1"/>
</dbReference>
<evidence type="ECO:0000313" key="2">
    <source>
        <dbReference type="Proteomes" id="UP000230742"/>
    </source>
</evidence>
<dbReference type="Pfam" id="PF13306">
    <property type="entry name" value="LRR_5"/>
    <property type="match status" value="7"/>
</dbReference>
<dbReference type="PANTHER" id="PTHR45661:SF3">
    <property type="entry name" value="IG-LIKE DOMAIN-CONTAINING PROTEIN"/>
    <property type="match status" value="1"/>
</dbReference>
<dbReference type="RefSeq" id="WP_100014703.1">
    <property type="nucleotide sequence ID" value="NZ_CP024728.1"/>
</dbReference>
<proteinExistence type="predicted"/>
<dbReference type="AlphaFoldDB" id="A0A2D3LML3"/>
<reference evidence="1 2" key="1">
    <citation type="submission" date="2017-11" db="EMBL/GenBank/DDBJ databases">
        <title>Genome sequencing of Prevotella intermedia KCOM 1949.</title>
        <authorList>
            <person name="Kook J.-K."/>
            <person name="Park S.-N."/>
            <person name="Lim Y.K."/>
        </authorList>
    </citation>
    <scope>NUCLEOTIDE SEQUENCE [LARGE SCALE GENOMIC DNA]</scope>
    <source>
        <strain evidence="1 2">KCOM 1949</strain>
    </source>
</reference>
<dbReference type="Gene3D" id="3.80.10.10">
    <property type="entry name" value="Ribonuclease Inhibitor"/>
    <property type="match status" value="5"/>
</dbReference>
<dbReference type="Proteomes" id="UP000230742">
    <property type="component" value="Chromosome 2"/>
</dbReference>
<protein>
    <submittedName>
        <fullName evidence="1">Cell surface protein</fullName>
    </submittedName>
</protein>
<organism evidence="1 2">
    <name type="scientific">Prevotella intermedia</name>
    <dbReference type="NCBI Taxonomy" id="28131"/>
    <lineage>
        <taxon>Bacteria</taxon>
        <taxon>Pseudomonadati</taxon>
        <taxon>Bacteroidota</taxon>
        <taxon>Bacteroidia</taxon>
        <taxon>Bacteroidales</taxon>
        <taxon>Prevotellaceae</taxon>
        <taxon>Prevotella</taxon>
    </lineage>
</organism>